<feature type="compositionally biased region" description="Basic and acidic residues" evidence="1">
    <location>
        <begin position="73"/>
        <end position="82"/>
    </location>
</feature>
<sequence>MLRLRPSTICLFSSEIRDCGNACRHQDCRRLSGPGFKTCQQPLSEGPELPYRCPPSDASQRHREIHHIPHPSSPDKSDRTPETGRLVSSQGGQGFKTPASTPAQAKKQQPVTVPEELGSPRNRLLAVAPKRFPRSPIHDKNASLVTGGSISQASSTPASPRQNGNDGPAGDDADPSQVVGRVTAALGSIKPSASNNETLYKSDDSNSSGLSGGSEGEAEEQPTTTPTSWKPISFRVYDDSLPASAQIATPDNLPEARHQSWLRSSYTAPIRRHSHLPAGTPSRIMLRRARRRDRSPEGLQISGLVGLYGGLENTDDSVLFEQATRSISD</sequence>
<organism evidence="2 3">
    <name type="scientific">Phialemonium thermophilum</name>
    <dbReference type="NCBI Taxonomy" id="223376"/>
    <lineage>
        <taxon>Eukaryota</taxon>
        <taxon>Fungi</taxon>
        <taxon>Dikarya</taxon>
        <taxon>Ascomycota</taxon>
        <taxon>Pezizomycotina</taxon>
        <taxon>Sordariomycetes</taxon>
        <taxon>Sordariomycetidae</taxon>
        <taxon>Cephalothecales</taxon>
        <taxon>Cephalothecaceae</taxon>
        <taxon>Phialemonium</taxon>
    </lineage>
</organism>
<dbReference type="EMBL" id="JAZHXJ010000127">
    <property type="protein sequence ID" value="KAL1873089.1"/>
    <property type="molecule type" value="Genomic_DNA"/>
</dbReference>
<proteinExistence type="predicted"/>
<feature type="compositionally biased region" description="Polar residues" evidence="1">
    <location>
        <begin position="221"/>
        <end position="230"/>
    </location>
</feature>
<name>A0ABR3XBU0_9PEZI</name>
<comment type="caution">
    <text evidence="2">The sequence shown here is derived from an EMBL/GenBank/DDBJ whole genome shotgun (WGS) entry which is preliminary data.</text>
</comment>
<feature type="compositionally biased region" description="Polar residues" evidence="1">
    <location>
        <begin position="98"/>
        <end position="111"/>
    </location>
</feature>
<feature type="compositionally biased region" description="Polar residues" evidence="1">
    <location>
        <begin position="143"/>
        <end position="162"/>
    </location>
</feature>
<keyword evidence="3" id="KW-1185">Reference proteome</keyword>
<dbReference type="Proteomes" id="UP001586593">
    <property type="component" value="Unassembled WGS sequence"/>
</dbReference>
<evidence type="ECO:0000313" key="2">
    <source>
        <dbReference type="EMBL" id="KAL1873089.1"/>
    </source>
</evidence>
<evidence type="ECO:0000313" key="3">
    <source>
        <dbReference type="Proteomes" id="UP001586593"/>
    </source>
</evidence>
<evidence type="ECO:0000256" key="1">
    <source>
        <dbReference type="SAM" id="MobiDB-lite"/>
    </source>
</evidence>
<accession>A0ABR3XBU0</accession>
<feature type="region of interest" description="Disordered" evidence="1">
    <location>
        <begin position="42"/>
        <end position="231"/>
    </location>
</feature>
<protein>
    <submittedName>
        <fullName evidence="2">Uncharacterized protein</fullName>
    </submittedName>
</protein>
<gene>
    <name evidence="2" type="ORF">VTK73DRAFT_1141</name>
</gene>
<reference evidence="2 3" key="1">
    <citation type="journal article" date="2024" name="Commun. Biol.">
        <title>Comparative genomic analysis of thermophilic fungi reveals convergent evolutionary adaptations and gene losses.</title>
        <authorList>
            <person name="Steindorff A.S."/>
            <person name="Aguilar-Pontes M.V."/>
            <person name="Robinson A.J."/>
            <person name="Andreopoulos B."/>
            <person name="LaButti K."/>
            <person name="Kuo A."/>
            <person name="Mondo S."/>
            <person name="Riley R."/>
            <person name="Otillar R."/>
            <person name="Haridas S."/>
            <person name="Lipzen A."/>
            <person name="Grimwood J."/>
            <person name="Schmutz J."/>
            <person name="Clum A."/>
            <person name="Reid I.D."/>
            <person name="Moisan M.C."/>
            <person name="Butler G."/>
            <person name="Nguyen T.T.M."/>
            <person name="Dewar K."/>
            <person name="Conant G."/>
            <person name="Drula E."/>
            <person name="Henrissat B."/>
            <person name="Hansel C."/>
            <person name="Singer S."/>
            <person name="Hutchinson M.I."/>
            <person name="de Vries R.P."/>
            <person name="Natvig D.O."/>
            <person name="Powell A.J."/>
            <person name="Tsang A."/>
            <person name="Grigoriev I.V."/>
        </authorList>
    </citation>
    <scope>NUCLEOTIDE SEQUENCE [LARGE SCALE GENOMIC DNA]</scope>
    <source>
        <strain evidence="2 3">ATCC 24622</strain>
    </source>
</reference>